<accession>A0ABT6QGJ0</accession>
<comment type="caution">
    <text evidence="1">The sequence shown here is derived from an EMBL/GenBank/DDBJ whole genome shotgun (WGS) entry which is preliminary data.</text>
</comment>
<proteinExistence type="predicted"/>
<dbReference type="RefSeq" id="WP_259494444.1">
    <property type="nucleotide sequence ID" value="NZ_JARBWL010000001.1"/>
</dbReference>
<dbReference type="EMBL" id="JARBWL010000001">
    <property type="protein sequence ID" value="MDI2590003.1"/>
    <property type="molecule type" value="Genomic_DNA"/>
</dbReference>
<name>A0ABT6QGJ0_9PSED</name>
<dbReference type="Proteomes" id="UP001159100">
    <property type="component" value="Unassembled WGS sequence"/>
</dbReference>
<keyword evidence="2" id="KW-1185">Reference proteome</keyword>
<organism evidence="1 2">
    <name type="scientific">Pseudomonas fungipugnans</name>
    <dbReference type="NCBI Taxonomy" id="3024217"/>
    <lineage>
        <taxon>Bacteria</taxon>
        <taxon>Pseudomonadati</taxon>
        <taxon>Pseudomonadota</taxon>
        <taxon>Gammaproteobacteria</taxon>
        <taxon>Pseudomonadales</taxon>
        <taxon>Pseudomonadaceae</taxon>
        <taxon>Pseudomonas</taxon>
    </lineage>
</organism>
<evidence type="ECO:0008006" key="3">
    <source>
        <dbReference type="Google" id="ProtNLM"/>
    </source>
</evidence>
<evidence type="ECO:0000313" key="1">
    <source>
        <dbReference type="EMBL" id="MDI2590003.1"/>
    </source>
</evidence>
<sequence length="167" mass="18199">MNATRQQQMLAGQTALARKVFEFVPIQQCWTALDIYNALIAKTSSAEFRPVRACLGQLKDQGLIREPVNGHFQRTAATPKPKREQVMSKESNQAVVSIKKPEIGALDALAALSGEVISLSDEIGKRMKALSARIEEVALSVETEREGNAEAAGKLKQLQALLKGITQ</sequence>
<protein>
    <recommendedName>
        <fullName evidence="3">DUF3486 family protein</fullName>
    </recommendedName>
</protein>
<gene>
    <name evidence="1" type="ORF">POF45_00965</name>
</gene>
<reference evidence="1 2" key="1">
    <citation type="submission" date="2023-02" db="EMBL/GenBank/DDBJ databases">
        <title>Pseudomonas chrutzelriedensis sp. nov., a potently antifungal strain isolated from moss.</title>
        <authorList>
            <person name="Schnyder A."/>
            <person name="Kalawong R."/>
            <person name="Eberl L."/>
            <person name="Agnoli K."/>
        </authorList>
    </citation>
    <scope>NUCLEOTIDE SEQUENCE [LARGE SCALE GENOMIC DNA]</scope>
    <source>
        <strain evidence="1 2">681</strain>
    </source>
</reference>
<evidence type="ECO:0000313" key="2">
    <source>
        <dbReference type="Proteomes" id="UP001159100"/>
    </source>
</evidence>